<sequence>TLPATASPVLSVTAVAVSNAIAPAVQPGELVQFYVHHGDSDFSCSVSLVDGFNRWLPK</sequence>
<evidence type="ECO:0000313" key="2">
    <source>
        <dbReference type="Proteomes" id="UP000265520"/>
    </source>
</evidence>
<keyword evidence="2" id="KW-1185">Reference proteome</keyword>
<proteinExistence type="predicted"/>
<reference evidence="1 2" key="1">
    <citation type="journal article" date="2018" name="Front. Plant Sci.">
        <title>Red Clover (Trifolium pratense) and Zigzag Clover (T. medium) - A Picture of Genomic Similarities and Differences.</title>
        <authorList>
            <person name="Dluhosova J."/>
            <person name="Istvanek J."/>
            <person name="Nedelnik J."/>
            <person name="Repkova J."/>
        </authorList>
    </citation>
    <scope>NUCLEOTIDE SEQUENCE [LARGE SCALE GENOMIC DNA]</scope>
    <source>
        <strain evidence="2">cv. 10/8</strain>
        <tissue evidence="1">Leaf</tissue>
    </source>
</reference>
<dbReference type="Proteomes" id="UP000265520">
    <property type="component" value="Unassembled WGS sequence"/>
</dbReference>
<comment type="caution">
    <text evidence="1">The sequence shown here is derived from an EMBL/GenBank/DDBJ whole genome shotgun (WGS) entry which is preliminary data.</text>
</comment>
<organism evidence="1 2">
    <name type="scientific">Trifolium medium</name>
    <dbReference type="NCBI Taxonomy" id="97028"/>
    <lineage>
        <taxon>Eukaryota</taxon>
        <taxon>Viridiplantae</taxon>
        <taxon>Streptophyta</taxon>
        <taxon>Embryophyta</taxon>
        <taxon>Tracheophyta</taxon>
        <taxon>Spermatophyta</taxon>
        <taxon>Magnoliopsida</taxon>
        <taxon>eudicotyledons</taxon>
        <taxon>Gunneridae</taxon>
        <taxon>Pentapetalae</taxon>
        <taxon>rosids</taxon>
        <taxon>fabids</taxon>
        <taxon>Fabales</taxon>
        <taxon>Fabaceae</taxon>
        <taxon>Papilionoideae</taxon>
        <taxon>50 kb inversion clade</taxon>
        <taxon>NPAAA clade</taxon>
        <taxon>Hologalegina</taxon>
        <taxon>IRL clade</taxon>
        <taxon>Trifolieae</taxon>
        <taxon>Trifolium</taxon>
    </lineage>
</organism>
<protein>
    <submittedName>
        <fullName evidence="1">Uncharacterized protein</fullName>
    </submittedName>
</protein>
<accession>A0A392UN12</accession>
<dbReference type="EMBL" id="LXQA010869152">
    <property type="protein sequence ID" value="MCI74842.1"/>
    <property type="molecule type" value="Genomic_DNA"/>
</dbReference>
<feature type="non-terminal residue" evidence="1">
    <location>
        <position position="1"/>
    </location>
</feature>
<name>A0A392UN12_9FABA</name>
<evidence type="ECO:0000313" key="1">
    <source>
        <dbReference type="EMBL" id="MCI74842.1"/>
    </source>
</evidence>
<dbReference type="AlphaFoldDB" id="A0A392UN12"/>